<reference evidence="2 3" key="1">
    <citation type="submission" date="2016-10" db="EMBL/GenBank/DDBJ databases">
        <authorList>
            <person name="de Groot N.N."/>
        </authorList>
    </citation>
    <scope>NUCLEOTIDE SEQUENCE [LARGE SCALE GENOMIC DNA]</scope>
    <source>
        <strain evidence="2 3">CGMCC 4.2026</strain>
    </source>
</reference>
<dbReference type="GO" id="GO:0046872">
    <property type="term" value="F:metal ion binding"/>
    <property type="evidence" value="ECO:0007669"/>
    <property type="project" value="UniProtKB-KW"/>
</dbReference>
<keyword evidence="1" id="KW-0862">Zinc</keyword>
<dbReference type="GO" id="GO:0031179">
    <property type="term" value="P:peptide modification"/>
    <property type="evidence" value="ECO:0007669"/>
    <property type="project" value="InterPro"/>
</dbReference>
<dbReference type="CDD" id="cd04793">
    <property type="entry name" value="LanC"/>
    <property type="match status" value="1"/>
</dbReference>
<dbReference type="OrthoDB" id="1882482at2"/>
<dbReference type="EMBL" id="FODD01000073">
    <property type="protein sequence ID" value="SEP02521.1"/>
    <property type="molecule type" value="Genomic_DNA"/>
</dbReference>
<feature type="binding site" evidence="1">
    <location>
        <position position="306"/>
    </location>
    <ligand>
        <name>Zn(2+)</name>
        <dbReference type="ChEBI" id="CHEBI:29105"/>
    </ligand>
</feature>
<evidence type="ECO:0000313" key="2">
    <source>
        <dbReference type="EMBL" id="SEP02521.1"/>
    </source>
</evidence>
<protein>
    <submittedName>
        <fullName evidence="2">Lanthionine synthetase C-like protein</fullName>
    </submittedName>
</protein>
<dbReference type="InterPro" id="IPR007822">
    <property type="entry name" value="LANC-like"/>
</dbReference>
<dbReference type="RefSeq" id="WP_069462654.1">
    <property type="nucleotide sequence ID" value="NZ_FODD01000073.1"/>
</dbReference>
<name>A0A1H8UH65_9ACTN</name>
<dbReference type="InterPro" id="IPR033889">
    <property type="entry name" value="LanC"/>
</dbReference>
<dbReference type="Gene3D" id="1.50.10.20">
    <property type="match status" value="1"/>
</dbReference>
<sequence length="383" mass="40937">MTAATSTTDTPVSVRQSLAHGPLGATLLRIERARRGTATWEEVHRSLSDTGPLIDGPEASLYLGAPAMAFVLHAAADGTNRYAGALHSLDGIVAAHARRRLADAHARINAGRPPTFAEYDLFRGLTGIGALLLRRQPNGPETKAVLEYLVRLTEPRLVNGQHRPGWWVSHAPASNPAVMPGGHANAGIAHGITGPLALLALAMRAGITVDGHEASIRRICRWLDEIRQHDTGGVRWPRWISEHGPAPTLPATPSWCYGTPGLARAQQLAAIVTDDRDRKQMSERALLVCLTDPNQLDRIGNRGLCHGYGGLLRTVHRVAQDAETPQAFTARAGLLTSRFLTAAPPAESGFLEGKTGAALAFQDADAIGADAPERHWDACLLLA</sequence>
<feature type="binding site" evidence="1">
    <location>
        <position position="256"/>
    </location>
    <ligand>
        <name>Zn(2+)</name>
        <dbReference type="ChEBI" id="CHEBI:29105"/>
    </ligand>
</feature>
<dbReference type="STRING" id="310780.SAMN05216267_10734"/>
<gene>
    <name evidence="2" type="ORF">SAMN05216267_10734</name>
</gene>
<dbReference type="PRINTS" id="PR01950">
    <property type="entry name" value="LANCSUPER"/>
</dbReference>
<keyword evidence="1" id="KW-0479">Metal-binding</keyword>
<evidence type="ECO:0000313" key="3">
    <source>
        <dbReference type="Proteomes" id="UP000181951"/>
    </source>
</evidence>
<dbReference type="Pfam" id="PF05147">
    <property type="entry name" value="LANC_like"/>
    <property type="match status" value="1"/>
</dbReference>
<evidence type="ECO:0000256" key="1">
    <source>
        <dbReference type="PIRSR" id="PIRSR607822-1"/>
    </source>
</evidence>
<keyword evidence="3" id="KW-1185">Reference proteome</keyword>
<dbReference type="SMART" id="SM01260">
    <property type="entry name" value="LANC_like"/>
    <property type="match status" value="1"/>
</dbReference>
<dbReference type="SUPFAM" id="SSF158745">
    <property type="entry name" value="LanC-like"/>
    <property type="match status" value="1"/>
</dbReference>
<dbReference type="AlphaFoldDB" id="A0A1H8UH65"/>
<accession>A0A1H8UH65</accession>
<dbReference type="Proteomes" id="UP000181951">
    <property type="component" value="Unassembled WGS sequence"/>
</dbReference>
<dbReference type="PRINTS" id="PR01955">
    <property type="entry name" value="LANCFRANKIA"/>
</dbReference>
<organism evidence="2 3">
    <name type="scientific">Actinacidiphila rubida</name>
    <dbReference type="NCBI Taxonomy" id="310780"/>
    <lineage>
        <taxon>Bacteria</taxon>
        <taxon>Bacillati</taxon>
        <taxon>Actinomycetota</taxon>
        <taxon>Actinomycetes</taxon>
        <taxon>Kitasatosporales</taxon>
        <taxon>Streptomycetaceae</taxon>
        <taxon>Actinacidiphila</taxon>
    </lineage>
</organism>
<proteinExistence type="predicted"/>
<feature type="binding site" evidence="1">
    <location>
        <position position="305"/>
    </location>
    <ligand>
        <name>Zn(2+)</name>
        <dbReference type="ChEBI" id="CHEBI:29105"/>
    </ligand>
</feature>